<evidence type="ECO:0000256" key="3">
    <source>
        <dbReference type="ARBA" id="ARBA00022827"/>
    </source>
</evidence>
<dbReference type="GO" id="GO:0004854">
    <property type="term" value="F:xanthine dehydrogenase activity"/>
    <property type="evidence" value="ECO:0007669"/>
    <property type="project" value="UniProtKB-EC"/>
</dbReference>
<evidence type="ECO:0000256" key="4">
    <source>
        <dbReference type="ARBA" id="ARBA00023002"/>
    </source>
</evidence>
<dbReference type="PROSITE" id="PS00197">
    <property type="entry name" value="2FE2S_FER_1"/>
    <property type="match status" value="1"/>
</dbReference>
<dbReference type="InterPro" id="IPR036010">
    <property type="entry name" value="2Fe-2S_ferredoxin-like_sf"/>
</dbReference>
<dbReference type="SUPFAM" id="SSF54292">
    <property type="entry name" value="2Fe-2S ferredoxin-like"/>
    <property type="match status" value="1"/>
</dbReference>
<protein>
    <submittedName>
        <fullName evidence="7">Xanthine dehydrogenase small subunit</fullName>
        <ecNumber evidence="7">1.17.1.4</ecNumber>
    </submittedName>
</protein>
<dbReference type="Pfam" id="PF00941">
    <property type="entry name" value="FAD_binding_5"/>
    <property type="match status" value="1"/>
</dbReference>
<keyword evidence="4 7" id="KW-0560">Oxidoreductase</keyword>
<keyword evidence="1" id="KW-0285">Flavoprotein</keyword>
<dbReference type="NCBIfam" id="TIGR02963">
    <property type="entry name" value="xanthine_xdhA"/>
    <property type="match status" value="1"/>
</dbReference>
<dbReference type="EMBL" id="JAUSVK010000001">
    <property type="protein sequence ID" value="MDQ0393197.1"/>
    <property type="molecule type" value="Genomic_DNA"/>
</dbReference>
<evidence type="ECO:0000256" key="1">
    <source>
        <dbReference type="ARBA" id="ARBA00022630"/>
    </source>
</evidence>
<evidence type="ECO:0000256" key="2">
    <source>
        <dbReference type="ARBA" id="ARBA00022723"/>
    </source>
</evidence>
<keyword evidence="3" id="KW-0274">FAD</keyword>
<keyword evidence="8" id="KW-1185">Reference proteome</keyword>
<dbReference type="SMART" id="SM01092">
    <property type="entry name" value="CO_deh_flav_C"/>
    <property type="match status" value="1"/>
</dbReference>
<dbReference type="EC" id="1.17.1.4" evidence="7"/>
<comment type="caution">
    <text evidence="7">The sequence shown here is derived from an EMBL/GenBank/DDBJ whole genome shotgun (WGS) entry which is preliminary data.</text>
</comment>
<keyword evidence="2" id="KW-0479">Metal-binding</keyword>
<dbReference type="InterPro" id="IPR012175">
    <property type="entry name" value="Xanth_DH_ssu_bac"/>
</dbReference>
<feature type="domain" description="FAD-binding PCMH-type" evidence="6">
    <location>
        <begin position="190"/>
        <end position="364"/>
    </location>
</feature>
<keyword evidence="5" id="KW-0408">Iron</keyword>
<evidence type="ECO:0000256" key="5">
    <source>
        <dbReference type="ARBA" id="ARBA00023004"/>
    </source>
</evidence>
<dbReference type="InterPro" id="IPR036683">
    <property type="entry name" value="CO_DH_flav_C_dom_sf"/>
</dbReference>
<name>A0ABU0FFT3_9HYPH</name>
<sequence>MRQSIRYLRKGVIETVEGLDPKETLLDHLRLTKRAVGTKEGCNEGDCGACTVVLGRMRDGALHYEPVNACITLTGMVDGCELVAVEDLAEGDALHPVQQAMVDHHGSQCGFCTPGIVMSLFSLYQEGTRPVSRQTVTDQLAGNLCRCTGYRPIIDAAMSVCAGLATDAFAREKAGTVRSLAVLHDGVDVFVGDEQRFFAAPASVDSLARLYLRHPDATLVGGATDVGLWITKQLRDLRKIIWLGRVEKLDRLSVNAEGISMGAAVTHARALDVLAGVDPDLGELMRRFGSTQVRASGTVGGNIANGSPIGDLAPALIALGAKLYLRRGDDGRSLPLEDFFVAYGKQDRLAGEFVVGLALARLRPDEAFRCYKISKRFDEDISAVMGAFKFTLEDGRIAGARVAFGGMAATPRRGKQTEAALAGIDLDDSSTWPKALDALGRDFQPIADMRASAEYRQEVARALLMKALVEVAGAETTETRLLGRRERADAA</sequence>
<evidence type="ECO:0000259" key="6">
    <source>
        <dbReference type="PROSITE" id="PS51387"/>
    </source>
</evidence>
<dbReference type="InterPro" id="IPR016167">
    <property type="entry name" value="FAD-bd_PCMH_sub1"/>
</dbReference>
<dbReference type="PROSITE" id="PS51387">
    <property type="entry name" value="FAD_PCMH"/>
    <property type="match status" value="1"/>
</dbReference>
<reference evidence="7 8" key="1">
    <citation type="submission" date="2023-07" db="EMBL/GenBank/DDBJ databases">
        <title>Genomic Encyclopedia of Type Strains, Phase IV (KMG-IV): sequencing the most valuable type-strain genomes for metagenomic binning, comparative biology and taxonomic classification.</title>
        <authorList>
            <person name="Goeker M."/>
        </authorList>
    </citation>
    <scope>NUCLEOTIDE SEQUENCE [LARGE SCALE GENOMIC DNA]</scope>
    <source>
        <strain evidence="7 8">DSM 5896</strain>
    </source>
</reference>
<dbReference type="Gene3D" id="3.30.43.10">
    <property type="entry name" value="Uridine Diphospho-n-acetylenolpyruvylglucosamine Reductase, domain 2"/>
    <property type="match status" value="1"/>
</dbReference>
<evidence type="ECO:0000313" key="8">
    <source>
        <dbReference type="Proteomes" id="UP001237448"/>
    </source>
</evidence>
<accession>A0ABU0FFT3</accession>
<dbReference type="InterPro" id="IPR016208">
    <property type="entry name" value="Ald_Oxase/xanthine_DH-like"/>
</dbReference>
<dbReference type="Proteomes" id="UP001237448">
    <property type="component" value="Unassembled WGS sequence"/>
</dbReference>
<dbReference type="InterPro" id="IPR036318">
    <property type="entry name" value="FAD-bd_PCMH-like_sf"/>
</dbReference>
<gene>
    <name evidence="7" type="ORF">J3R73_002989</name>
</gene>
<dbReference type="RefSeq" id="WP_307428166.1">
    <property type="nucleotide sequence ID" value="NZ_JAUSVK010000001.1"/>
</dbReference>
<dbReference type="Gene3D" id="3.10.20.30">
    <property type="match status" value="1"/>
</dbReference>
<dbReference type="InterPro" id="IPR036884">
    <property type="entry name" value="2Fe-2S-bd_dom_sf"/>
</dbReference>
<dbReference type="CDD" id="cd00207">
    <property type="entry name" value="fer2"/>
    <property type="match status" value="1"/>
</dbReference>
<dbReference type="InterPro" id="IPR016166">
    <property type="entry name" value="FAD-bd_PCMH"/>
</dbReference>
<dbReference type="InterPro" id="IPR002888">
    <property type="entry name" value="2Fe-2S-bd"/>
</dbReference>
<evidence type="ECO:0000313" key="7">
    <source>
        <dbReference type="EMBL" id="MDQ0393197.1"/>
    </source>
</evidence>
<proteinExistence type="predicted"/>
<dbReference type="Pfam" id="PF00111">
    <property type="entry name" value="Fer2"/>
    <property type="match status" value="1"/>
</dbReference>
<dbReference type="Pfam" id="PF01799">
    <property type="entry name" value="Fer2_2"/>
    <property type="match status" value="1"/>
</dbReference>
<dbReference type="InterPro" id="IPR001041">
    <property type="entry name" value="2Fe-2S_ferredoxin-type"/>
</dbReference>
<dbReference type="Pfam" id="PF03450">
    <property type="entry name" value="CO_deh_flav_C"/>
    <property type="match status" value="1"/>
</dbReference>
<dbReference type="PANTHER" id="PTHR45444">
    <property type="entry name" value="XANTHINE DEHYDROGENASE"/>
    <property type="match status" value="1"/>
</dbReference>
<dbReference type="InterPro" id="IPR002346">
    <property type="entry name" value="Mopterin_DH_FAD-bd"/>
</dbReference>
<dbReference type="PANTHER" id="PTHR45444:SF3">
    <property type="entry name" value="XANTHINE DEHYDROGENASE"/>
    <property type="match status" value="1"/>
</dbReference>
<dbReference type="Gene3D" id="3.30.465.10">
    <property type="match status" value="1"/>
</dbReference>
<dbReference type="SUPFAM" id="SSF47741">
    <property type="entry name" value="CO dehydrogenase ISP C-domain like"/>
    <property type="match status" value="1"/>
</dbReference>
<dbReference type="InterPro" id="IPR005107">
    <property type="entry name" value="CO_DH_flav_C"/>
</dbReference>
<dbReference type="Gene3D" id="3.30.390.50">
    <property type="entry name" value="CO dehydrogenase flavoprotein, C-terminal domain"/>
    <property type="match status" value="1"/>
</dbReference>
<dbReference type="InterPro" id="IPR012675">
    <property type="entry name" value="Beta-grasp_dom_sf"/>
</dbReference>
<dbReference type="InterPro" id="IPR014307">
    <property type="entry name" value="Xanthine_DH_ssu"/>
</dbReference>
<dbReference type="SUPFAM" id="SSF56176">
    <property type="entry name" value="FAD-binding/transporter-associated domain-like"/>
    <property type="match status" value="1"/>
</dbReference>
<dbReference type="InterPro" id="IPR006058">
    <property type="entry name" value="2Fe2S_fd_BS"/>
</dbReference>
<dbReference type="Gene3D" id="1.10.150.120">
    <property type="entry name" value="[2Fe-2S]-binding domain"/>
    <property type="match status" value="1"/>
</dbReference>
<dbReference type="InterPro" id="IPR016169">
    <property type="entry name" value="FAD-bd_PCMH_sub2"/>
</dbReference>
<dbReference type="PIRSF" id="PIRSF036557">
    <property type="entry name" value="XdhA_RC"/>
    <property type="match status" value="1"/>
</dbReference>
<dbReference type="SUPFAM" id="SSF55447">
    <property type="entry name" value="CO dehydrogenase flavoprotein C-terminal domain-like"/>
    <property type="match status" value="1"/>
</dbReference>
<organism evidence="7 8">
    <name type="scientific">Labrys monachus</name>
    <dbReference type="NCBI Taxonomy" id="217067"/>
    <lineage>
        <taxon>Bacteria</taxon>
        <taxon>Pseudomonadati</taxon>
        <taxon>Pseudomonadota</taxon>
        <taxon>Alphaproteobacteria</taxon>
        <taxon>Hyphomicrobiales</taxon>
        <taxon>Xanthobacteraceae</taxon>
        <taxon>Labrys</taxon>
    </lineage>
</organism>